<proteinExistence type="predicted"/>
<comment type="caution">
    <text evidence="1">The sequence shown here is derived from an EMBL/GenBank/DDBJ whole genome shotgun (WGS) entry which is preliminary data.</text>
</comment>
<name>A0A4R6SPC1_LABRH</name>
<dbReference type="Proteomes" id="UP000295444">
    <property type="component" value="Unassembled WGS sequence"/>
</dbReference>
<keyword evidence="2" id="KW-1185">Reference proteome</keyword>
<sequence length="217" mass="21837">MLPVGDGLTALFPHGGLRRGSTVVVRGSITVLLALLAEATTQGSWAAVVGMPELGMLAAAELGVVVERVAVVPRPGAEFGAVVAALLDGMDIVAVEPGAGLAPQLARRLSARARNRGSVLLSCSSWPAADLELTCGAATWSGLGLGHGHLTSRSLPVQAKGRGAAARPIRRDLTIADGTIGEQAPPQPTFIGTPFADLVESVGPVDPAAPAPVEVAG</sequence>
<protein>
    <submittedName>
        <fullName evidence="1">Uncharacterized protein</fullName>
    </submittedName>
</protein>
<reference evidence="1 2" key="1">
    <citation type="submission" date="2019-03" db="EMBL/GenBank/DDBJ databases">
        <title>Genomic Encyclopedia of Type Strains, Phase IV (KMG-IV): sequencing the most valuable type-strain genomes for metagenomic binning, comparative biology and taxonomic classification.</title>
        <authorList>
            <person name="Goeker M."/>
        </authorList>
    </citation>
    <scope>NUCLEOTIDE SEQUENCE [LARGE SCALE GENOMIC DNA]</scope>
    <source>
        <strain evidence="1 2">DSM 45361</strain>
    </source>
</reference>
<dbReference type="EMBL" id="SNXZ01000001">
    <property type="protein sequence ID" value="TDQ05877.1"/>
    <property type="molecule type" value="Genomic_DNA"/>
</dbReference>
<gene>
    <name evidence="1" type="ORF">EV186_1011855</name>
</gene>
<evidence type="ECO:0000313" key="2">
    <source>
        <dbReference type="Proteomes" id="UP000295444"/>
    </source>
</evidence>
<dbReference type="AlphaFoldDB" id="A0A4R6SPC1"/>
<accession>A0A4R6SPC1</accession>
<evidence type="ECO:0000313" key="1">
    <source>
        <dbReference type="EMBL" id="TDQ05877.1"/>
    </source>
</evidence>
<organism evidence="1 2">
    <name type="scientific">Labedaea rhizosphaerae</name>
    <dbReference type="NCBI Taxonomy" id="598644"/>
    <lineage>
        <taxon>Bacteria</taxon>
        <taxon>Bacillati</taxon>
        <taxon>Actinomycetota</taxon>
        <taxon>Actinomycetes</taxon>
        <taxon>Pseudonocardiales</taxon>
        <taxon>Pseudonocardiaceae</taxon>
        <taxon>Labedaea</taxon>
    </lineage>
</organism>